<accession>A0A0G4MB90</accession>
<dbReference type="AlphaFoldDB" id="A0A0G4MB90"/>
<organism evidence="1 2">
    <name type="scientific">Verticillium longisporum</name>
    <name type="common">Verticillium dahliae var. longisporum</name>
    <dbReference type="NCBI Taxonomy" id="100787"/>
    <lineage>
        <taxon>Eukaryota</taxon>
        <taxon>Fungi</taxon>
        <taxon>Dikarya</taxon>
        <taxon>Ascomycota</taxon>
        <taxon>Pezizomycotina</taxon>
        <taxon>Sordariomycetes</taxon>
        <taxon>Hypocreomycetidae</taxon>
        <taxon>Glomerellales</taxon>
        <taxon>Plectosphaerellaceae</taxon>
        <taxon>Verticillium</taxon>
    </lineage>
</organism>
<dbReference type="Proteomes" id="UP000044602">
    <property type="component" value="Unassembled WGS sequence"/>
</dbReference>
<reference evidence="1 2" key="1">
    <citation type="submission" date="2015-05" db="EMBL/GenBank/DDBJ databases">
        <authorList>
            <person name="Wang D.B."/>
            <person name="Wang M."/>
        </authorList>
    </citation>
    <scope>NUCLEOTIDE SEQUENCE [LARGE SCALE GENOMIC DNA]</scope>
    <source>
        <strain evidence="1">VL1</strain>
    </source>
</reference>
<feature type="non-terminal residue" evidence="1">
    <location>
        <position position="1"/>
    </location>
</feature>
<protein>
    <submittedName>
        <fullName evidence="1">Uncharacterized protein</fullName>
    </submittedName>
</protein>
<proteinExistence type="predicted"/>
<name>A0A0G4MB90_VERLO</name>
<dbReference type="EMBL" id="CVQH01021785">
    <property type="protein sequence ID" value="CRK31557.1"/>
    <property type="molecule type" value="Genomic_DNA"/>
</dbReference>
<sequence>EKSIVDPPGREDLGISSAGAEDLTDSQQLLVKIIKRTTKLNLRVGT</sequence>
<evidence type="ECO:0000313" key="2">
    <source>
        <dbReference type="Proteomes" id="UP000044602"/>
    </source>
</evidence>
<gene>
    <name evidence="1" type="ORF">BN1708_015972</name>
</gene>
<keyword evidence="2" id="KW-1185">Reference proteome</keyword>
<evidence type="ECO:0000313" key="1">
    <source>
        <dbReference type="EMBL" id="CRK31557.1"/>
    </source>
</evidence>